<comment type="caution">
    <text evidence="2">The sequence shown here is derived from an EMBL/GenBank/DDBJ whole genome shotgun (WGS) entry which is preliminary data.</text>
</comment>
<keyword evidence="2" id="KW-0067">ATP-binding</keyword>
<dbReference type="GO" id="GO:0005524">
    <property type="term" value="F:ATP binding"/>
    <property type="evidence" value="ECO:0007669"/>
    <property type="project" value="UniProtKB-KW"/>
</dbReference>
<dbReference type="InterPro" id="IPR027417">
    <property type="entry name" value="P-loop_NTPase"/>
</dbReference>
<proteinExistence type="predicted"/>
<evidence type="ECO:0000313" key="3">
    <source>
        <dbReference type="Proteomes" id="UP000602124"/>
    </source>
</evidence>
<name>A0A934MG64_9HYPH</name>
<dbReference type="GO" id="GO:0016887">
    <property type="term" value="F:ATP hydrolysis activity"/>
    <property type="evidence" value="ECO:0007669"/>
    <property type="project" value="InterPro"/>
</dbReference>
<organism evidence="2 3">
    <name type="scientific">Devosia sediminis</name>
    <dbReference type="NCBI Taxonomy" id="2798801"/>
    <lineage>
        <taxon>Bacteria</taxon>
        <taxon>Pseudomonadati</taxon>
        <taxon>Pseudomonadota</taxon>
        <taxon>Alphaproteobacteria</taxon>
        <taxon>Hyphomicrobiales</taxon>
        <taxon>Devosiaceae</taxon>
        <taxon>Devosia</taxon>
    </lineage>
</organism>
<keyword evidence="3" id="KW-1185">Reference proteome</keyword>
<keyword evidence="2" id="KW-0547">Nucleotide-binding</keyword>
<dbReference type="AlphaFoldDB" id="A0A934MG64"/>
<dbReference type="Proteomes" id="UP000602124">
    <property type="component" value="Unassembled WGS sequence"/>
</dbReference>
<dbReference type="InterPro" id="IPR049945">
    <property type="entry name" value="AAA_22"/>
</dbReference>
<gene>
    <name evidence="2" type="ORF">JEQ47_02680</name>
</gene>
<feature type="domain" description="ORC1/DEAH AAA+ ATPase" evidence="1">
    <location>
        <begin position="43"/>
        <end position="204"/>
    </location>
</feature>
<dbReference type="SUPFAM" id="SSF52540">
    <property type="entry name" value="P-loop containing nucleoside triphosphate hydrolases"/>
    <property type="match status" value="1"/>
</dbReference>
<dbReference type="RefSeq" id="WP_198874846.1">
    <property type="nucleotide sequence ID" value="NZ_JAEKMH010000001.1"/>
</dbReference>
<dbReference type="Pfam" id="PF13401">
    <property type="entry name" value="AAA_22"/>
    <property type="match status" value="1"/>
</dbReference>
<reference evidence="2" key="1">
    <citation type="submission" date="2020-12" db="EMBL/GenBank/DDBJ databases">
        <title>Devosia sp. MSA67 isolated from Mo River.</title>
        <authorList>
            <person name="Ma F."/>
            <person name="Zi Z."/>
        </authorList>
    </citation>
    <scope>NUCLEOTIDE SEQUENCE</scope>
    <source>
        <strain evidence="2">MSA67</strain>
    </source>
</reference>
<evidence type="ECO:0000313" key="2">
    <source>
        <dbReference type="EMBL" id="MBJ3783617.1"/>
    </source>
</evidence>
<accession>A0A934MG64</accession>
<evidence type="ECO:0000259" key="1">
    <source>
        <dbReference type="Pfam" id="PF13401"/>
    </source>
</evidence>
<protein>
    <submittedName>
        <fullName evidence="2">ATP-binding protein</fullName>
    </submittedName>
</protein>
<dbReference type="EMBL" id="JAEKMH010000001">
    <property type="protein sequence ID" value="MBJ3783617.1"/>
    <property type="molecule type" value="Genomic_DNA"/>
</dbReference>
<dbReference type="Gene3D" id="3.40.50.300">
    <property type="entry name" value="P-loop containing nucleotide triphosphate hydrolases"/>
    <property type="match status" value="1"/>
</dbReference>
<sequence>MTKTLTNSEILAVFRKLRVKHPRLDIVTEVCDDLRATITDDEPKQFGTLFAPSHVGKSTAVKNYQEKVAVPEAISRGLVPADLPLDEQVRLQKLVVHVTLEGGATPRSLCADILAALGDPRSARGSKNLMLRRVYDLLSTLGVELLVIDEIQHLAVSKHRMSEDAALRSIERSRTSEVTDTLKAMLIRGVVPMLFVGIEEARPYLLDDIQLALRCHEEIDFGELSWEDTQERQVFQDFVGRLGIHLAKEGLFPQRADFLNADIPAALHEASLGRLGIACRIVAKACMHAAKAKADTVTREHLSKAVDTFAIPRGIVKTNPFKRGGDARLVAA</sequence>